<feature type="domain" description="GPI inositol-deacylase winged helix" evidence="3">
    <location>
        <begin position="622"/>
        <end position="709"/>
    </location>
</feature>
<feature type="region of interest" description="Disordered" evidence="2">
    <location>
        <begin position="1"/>
        <end position="27"/>
    </location>
</feature>
<evidence type="ECO:0000313" key="6">
    <source>
        <dbReference type="Proteomes" id="UP000091956"/>
    </source>
</evidence>
<reference evidence="6" key="2">
    <citation type="journal article" date="2018" name="Nat. Commun.">
        <title>Extreme sensitivity to ultraviolet light in the fungal pathogen causing white-nose syndrome of bats.</title>
        <authorList>
            <person name="Palmer J.M."/>
            <person name="Drees K.P."/>
            <person name="Foster J.T."/>
            <person name="Lindner D.L."/>
        </authorList>
    </citation>
    <scope>NUCLEOTIDE SEQUENCE [LARGE SCALE GENOMIC DNA]</scope>
    <source>
        <strain evidence="6">UAMH 10579</strain>
    </source>
</reference>
<gene>
    <name evidence="5" type="ORF">VE01_08102</name>
</gene>
<dbReference type="InterPro" id="IPR015943">
    <property type="entry name" value="WD40/YVTN_repeat-like_dom_sf"/>
</dbReference>
<dbReference type="Proteomes" id="UP000091956">
    <property type="component" value="Unassembled WGS sequence"/>
</dbReference>
<dbReference type="PANTHER" id="PTHR10039:SF16">
    <property type="entry name" value="GPI INOSITOL-DEACYLASE"/>
    <property type="match status" value="1"/>
</dbReference>
<evidence type="ECO:0000313" key="5">
    <source>
        <dbReference type="EMBL" id="OBT93747.2"/>
    </source>
</evidence>
<dbReference type="InterPro" id="IPR056884">
    <property type="entry name" value="NPHP3-like_N"/>
</dbReference>
<dbReference type="SUPFAM" id="SSF50978">
    <property type="entry name" value="WD40 repeat-like"/>
    <property type="match status" value="1"/>
</dbReference>
<evidence type="ECO:0000256" key="2">
    <source>
        <dbReference type="SAM" id="MobiDB-lite"/>
    </source>
</evidence>
<dbReference type="InterPro" id="IPR036322">
    <property type="entry name" value="WD40_repeat_dom_sf"/>
</dbReference>
<proteinExistence type="predicted"/>
<dbReference type="SUPFAM" id="SSF53474">
    <property type="entry name" value="alpha/beta-Hydrolases"/>
    <property type="match status" value="1"/>
</dbReference>
<dbReference type="SMART" id="SM00320">
    <property type="entry name" value="WD40"/>
    <property type="match status" value="5"/>
</dbReference>
<reference evidence="5 6" key="1">
    <citation type="submission" date="2016-03" db="EMBL/GenBank/DDBJ databases">
        <title>Comparative genomics of Pseudogymnoascus destructans, the fungus causing white-nose syndrome of bats.</title>
        <authorList>
            <person name="Palmer J.M."/>
            <person name="Drees K.P."/>
            <person name="Foster J.T."/>
            <person name="Lindner D.L."/>
        </authorList>
    </citation>
    <scope>NUCLEOTIDE SEQUENCE [LARGE SCALE GENOMIC DNA]</scope>
    <source>
        <strain evidence="5 6">UAMH 10579</strain>
    </source>
</reference>
<dbReference type="GeneID" id="28841488"/>
<dbReference type="Pfam" id="PF22939">
    <property type="entry name" value="WHD_GPIID"/>
    <property type="match status" value="1"/>
</dbReference>
<feature type="domain" description="Nephrocystin 3-like N-terminal" evidence="4">
    <location>
        <begin position="358"/>
        <end position="518"/>
    </location>
</feature>
<dbReference type="RefSeq" id="XP_059319447.1">
    <property type="nucleotide sequence ID" value="XM_059463937.1"/>
</dbReference>
<keyword evidence="1" id="KW-0677">Repeat</keyword>
<sequence>MDRLNAIQEPQQWSGDRRKTNSSITPSIFGRTFSRNSTSTSDLSPVVDKKGPLGLNTLHDPLDAIADLIFVHGLGGGSQSTWTESQNGTLDPNLYWPERWLPYEDGFSDVRIHSFGYDSNWTKESTLNIHDFAKSLLVAIMDCPAIVKRNSDIPLVFAAHSMGGLVVKKSYIIARASHEYTMIGIRTKAMFFLATPHRGSDLATTFTKILNLTSGIRPFVMDLHRNSQITQSINDEFPALCEELQLYSFYETMPISIGGTKVIIVQRDMATLGYRNERTAYLNADHRHVVKFLNRDDVNYRTVRNALAAAIHSFRHEPLLIDSKKDLDALQDQLNLCLQISEAPGDELMAVESVRMPGSCEWILRKDVFLEWRNSMNPWIYWVSANPATGKSILCGFVIKHLKDADLKCCYYFFSHGDKDKSRITLCLLSLAWQMAVAQRDIMETVIEICSKDGSIGKSTDHRTVWRKLFVEGILRLKIQRVYWVLDALDECKENTELVAYLLKLTDICDVRVFITHRRRFEAPKNLSALKAKVYAETIGSDETKSDIALYLQDNIHNLPQSTDEERKVMVDTILEKSAGCFLWVNLVLQQLSNVQTVSDTQRILEETPSDMDDLYTRILTSMSDEPQGNDIAKAILHWVVCSARPMTIEELHNALELDLDDSIHSVVRAIETTCGQLVYVDIQSRVHVIHQTAKEYLLRYKDSDFSINRKDGHKRLALICLKYLSGPDIGGVKRRPSASGAVPTRSPFVAYASKYLSNHITFIDSTDDEFIVALATFLSSPNVLPWIEYLASHNGLDRLIQTGNSFINILRRRSKHMSLLGQDVATINSWSSDLIRLATKFGSSLTASPSSIFNLIPPFCPPESAIRRQFGNSPRDISVVGLSATAWDDCLSTIYFSDAIVTAIASSDKFFAIGLSTGKVGIYQDTTCQEVKLLDCGEAVRFIQFSTSSSILATCGIKKLQIWSLDSWTRTWKFDLRQMCMSVIFIEENQILLAAMRNNELVEYDLETGESAEPLEWTIDDEGRPAKTFRRPSYVTMSGSQYQLAGIYRGQDILVWDLSGSMRYETYNKDTGLSTSNDRRQNTTMYAVVFNPAPDSTLFAVSYFEGDIVVFDTADGCRKESVQASAQSLAVSPNGRTLASFDSSGVVQVFDFETLKPFFRIQSRDWGIKALCFNGDGSRLLVGRGSQCKIWNPVALLRQDDETDNSDTVSVSTANQELQYDNSGDEVLITAICEHDSGAVFLCGKSDGSVSLYSTKDGKEIKVLYKHPDRASILSLFVDATSQILCSSAASGRIMTHKLIRVRNEWQVSGAQFDLKPGFAIEQILNNEGHTRMLVCSPGVDTLYQMTGDLNAIVATRKRDDDGPHRWAALPNKRDVILITGHTAHIFDWDKLSCLTGDTGILLEGDGLFGASIESITPCYDDLVIATSFSHFLQAHTKRFNLLLYPTASFQTPPKSSSTTTAKPVPNSLSLSSQVEYLIGPYGKRLIFLDASGWICSTDQKTFAVTRHFFVPADWLSSNLELIICVTKSGDILFVRGEEVAVIKRGLDTNETGVWPRAGRRLPGRQGGRLTIR</sequence>
<dbReference type="Gene3D" id="3.40.50.1820">
    <property type="entry name" value="alpha/beta hydrolase"/>
    <property type="match status" value="1"/>
</dbReference>
<dbReference type="InterPro" id="IPR029058">
    <property type="entry name" value="AB_hydrolase_fold"/>
</dbReference>
<dbReference type="EMBL" id="KV460250">
    <property type="protein sequence ID" value="OBT93747.2"/>
    <property type="molecule type" value="Genomic_DNA"/>
</dbReference>
<dbReference type="Gene3D" id="2.130.10.10">
    <property type="entry name" value="YVTN repeat-like/Quinoprotein amine dehydrogenase"/>
    <property type="match status" value="3"/>
</dbReference>
<dbReference type="InterPro" id="IPR054471">
    <property type="entry name" value="GPIID_WHD"/>
</dbReference>
<evidence type="ECO:0000259" key="4">
    <source>
        <dbReference type="Pfam" id="PF24883"/>
    </source>
</evidence>
<dbReference type="InterPro" id="IPR001680">
    <property type="entry name" value="WD40_rpt"/>
</dbReference>
<dbReference type="SUPFAM" id="SSF101898">
    <property type="entry name" value="NHL repeat"/>
    <property type="match status" value="1"/>
</dbReference>
<dbReference type="Pfam" id="PF24883">
    <property type="entry name" value="NPHP3_N"/>
    <property type="match status" value="1"/>
</dbReference>
<name>A0A1B8GD79_9PEZI</name>
<keyword evidence="6" id="KW-1185">Reference proteome</keyword>
<organism evidence="5 6">
    <name type="scientific">Pseudogymnoascus verrucosus</name>
    <dbReference type="NCBI Taxonomy" id="342668"/>
    <lineage>
        <taxon>Eukaryota</taxon>
        <taxon>Fungi</taxon>
        <taxon>Dikarya</taxon>
        <taxon>Ascomycota</taxon>
        <taxon>Pezizomycotina</taxon>
        <taxon>Leotiomycetes</taxon>
        <taxon>Thelebolales</taxon>
        <taxon>Thelebolaceae</taxon>
        <taxon>Pseudogymnoascus</taxon>
    </lineage>
</organism>
<accession>A0A1B8GD79</accession>
<evidence type="ECO:0000256" key="1">
    <source>
        <dbReference type="ARBA" id="ARBA00022737"/>
    </source>
</evidence>
<evidence type="ECO:0000259" key="3">
    <source>
        <dbReference type="Pfam" id="PF22939"/>
    </source>
</evidence>
<protein>
    <submittedName>
        <fullName evidence="5">Uncharacterized protein</fullName>
    </submittedName>
</protein>
<dbReference type="PANTHER" id="PTHR10039">
    <property type="entry name" value="AMELOGENIN"/>
    <property type="match status" value="1"/>
</dbReference>